<dbReference type="PANTHER" id="PTHR30349:SF64">
    <property type="entry name" value="PROPHAGE INTEGRASE INTD-RELATED"/>
    <property type="match status" value="1"/>
</dbReference>
<dbReference type="GO" id="GO:0006310">
    <property type="term" value="P:DNA recombination"/>
    <property type="evidence" value="ECO:0007669"/>
    <property type="project" value="UniProtKB-KW"/>
</dbReference>
<dbReference type="InterPro" id="IPR050090">
    <property type="entry name" value="Tyrosine_recombinase_XerCD"/>
</dbReference>
<dbReference type="InterPro" id="IPR002104">
    <property type="entry name" value="Integrase_catalytic"/>
</dbReference>
<evidence type="ECO:0000259" key="3">
    <source>
        <dbReference type="PROSITE" id="PS51898"/>
    </source>
</evidence>
<keyword evidence="2" id="KW-0233">DNA recombination</keyword>
<dbReference type="Pfam" id="PF00589">
    <property type="entry name" value="Phage_integrase"/>
    <property type="match status" value="1"/>
</dbReference>
<accession>A0A944MC08</accession>
<dbReference type="InterPro" id="IPR011010">
    <property type="entry name" value="DNA_brk_join_enz"/>
</dbReference>
<dbReference type="GO" id="GO:0015074">
    <property type="term" value="P:DNA integration"/>
    <property type="evidence" value="ECO:0007669"/>
    <property type="project" value="UniProtKB-KW"/>
</dbReference>
<proteinExistence type="predicted"/>
<dbReference type="Gene3D" id="1.10.443.10">
    <property type="entry name" value="Intergrase catalytic core"/>
    <property type="match status" value="1"/>
</dbReference>
<feature type="domain" description="Tyr recombinase" evidence="3">
    <location>
        <begin position="1"/>
        <end position="111"/>
    </location>
</feature>
<dbReference type="AlphaFoldDB" id="A0A944MC08"/>
<keyword evidence="1" id="KW-0229">DNA integration</keyword>
<evidence type="ECO:0000313" key="4">
    <source>
        <dbReference type="EMBL" id="MBT2991236.1"/>
    </source>
</evidence>
<protein>
    <submittedName>
        <fullName evidence="4">Tyrosine-type recombinase/integrase</fullName>
    </submittedName>
</protein>
<dbReference type="SUPFAM" id="SSF56349">
    <property type="entry name" value="DNA breaking-rejoining enzymes"/>
    <property type="match status" value="1"/>
</dbReference>
<organism evidence="4 5">
    <name type="scientific">Candidatus Thiodiazotropha taylori</name>
    <dbReference type="NCBI Taxonomy" id="2792791"/>
    <lineage>
        <taxon>Bacteria</taxon>
        <taxon>Pseudomonadati</taxon>
        <taxon>Pseudomonadota</taxon>
        <taxon>Gammaproteobacteria</taxon>
        <taxon>Chromatiales</taxon>
        <taxon>Sedimenticolaceae</taxon>
        <taxon>Candidatus Thiodiazotropha</taxon>
    </lineage>
</organism>
<dbReference type="Proteomes" id="UP000770889">
    <property type="component" value="Unassembled WGS sequence"/>
</dbReference>
<dbReference type="GO" id="GO:0003677">
    <property type="term" value="F:DNA binding"/>
    <property type="evidence" value="ECO:0007669"/>
    <property type="project" value="InterPro"/>
</dbReference>
<evidence type="ECO:0000256" key="2">
    <source>
        <dbReference type="ARBA" id="ARBA00023172"/>
    </source>
</evidence>
<sequence>MSWSVYDKELRWQYLFPASRVAQDPRSGEIRRHHLHQSAVQKIVKRSAEAAGIRKRVTSHTLRHSFATHLLEAGSDIRTVQELLGHADVSTTMIYTHVIGRGGQGARSPLDRLAGSVDR</sequence>
<evidence type="ECO:0000313" key="5">
    <source>
        <dbReference type="Proteomes" id="UP000770889"/>
    </source>
</evidence>
<gene>
    <name evidence="4" type="ORF">KME65_19925</name>
</gene>
<dbReference type="PROSITE" id="PS51898">
    <property type="entry name" value="TYR_RECOMBINASE"/>
    <property type="match status" value="1"/>
</dbReference>
<dbReference type="EMBL" id="JAHHGM010000031">
    <property type="protein sequence ID" value="MBT2991236.1"/>
    <property type="molecule type" value="Genomic_DNA"/>
</dbReference>
<comment type="caution">
    <text evidence="4">The sequence shown here is derived from an EMBL/GenBank/DDBJ whole genome shotgun (WGS) entry which is preliminary data.</text>
</comment>
<dbReference type="InterPro" id="IPR013762">
    <property type="entry name" value="Integrase-like_cat_sf"/>
</dbReference>
<reference evidence="4 5" key="1">
    <citation type="submission" date="2021-05" db="EMBL/GenBank/DDBJ databases">
        <title>Genetic and Functional Diversity in Clade A Lucinid endosymbionts from the Bahamas.</title>
        <authorList>
            <person name="Giani N.M."/>
            <person name="Engel A.S."/>
            <person name="Campbell B.J."/>
        </authorList>
    </citation>
    <scope>NUCLEOTIDE SEQUENCE [LARGE SCALE GENOMIC DNA]</scope>
    <source>
        <strain evidence="4">LUC16012Gg_MoonRockCtena</strain>
    </source>
</reference>
<dbReference type="PANTHER" id="PTHR30349">
    <property type="entry name" value="PHAGE INTEGRASE-RELATED"/>
    <property type="match status" value="1"/>
</dbReference>
<name>A0A944MC08_9GAMM</name>
<evidence type="ECO:0000256" key="1">
    <source>
        <dbReference type="ARBA" id="ARBA00022908"/>
    </source>
</evidence>